<name>A0A0F5FUQ0_9HYPH</name>
<gene>
    <name evidence="2" type="ORF">VE25_06350</name>
</gene>
<protein>
    <recommendedName>
        <fullName evidence="1">Polysaccharide pyruvyl transferase domain-containing protein</fullName>
    </recommendedName>
</protein>
<comment type="caution">
    <text evidence="2">The sequence shown here is derived from an EMBL/GenBank/DDBJ whole genome shotgun (WGS) entry which is preliminary data.</text>
</comment>
<evidence type="ECO:0000313" key="2">
    <source>
        <dbReference type="EMBL" id="KKB12543.1"/>
    </source>
</evidence>
<proteinExistence type="predicted"/>
<dbReference type="Pfam" id="PF04230">
    <property type="entry name" value="PS_pyruv_trans"/>
    <property type="match status" value="1"/>
</dbReference>
<dbReference type="AlphaFoldDB" id="A0A0F5FUQ0"/>
<dbReference type="EMBL" id="JZEX01000061">
    <property type="protein sequence ID" value="KKB12543.1"/>
    <property type="molecule type" value="Genomic_DNA"/>
</dbReference>
<keyword evidence="3" id="KW-1185">Reference proteome</keyword>
<evidence type="ECO:0000313" key="3">
    <source>
        <dbReference type="Proteomes" id="UP000033632"/>
    </source>
</evidence>
<dbReference type="InterPro" id="IPR007345">
    <property type="entry name" value="Polysacch_pyruvyl_Trfase"/>
</dbReference>
<reference evidence="2 3" key="1">
    <citation type="submission" date="2015-03" db="EMBL/GenBank/DDBJ databases">
        <authorList>
            <person name="Hassan Y.I."/>
            <person name="Lepp D."/>
            <person name="Li X.-Z."/>
            <person name="Zhou T."/>
        </authorList>
    </citation>
    <scope>NUCLEOTIDE SEQUENCE [LARGE SCALE GENOMIC DNA]</scope>
    <source>
        <strain evidence="2 3">BD-c194</strain>
    </source>
</reference>
<sequence length="362" mass="40775">MSVALSINMPDPHFKVGVLTFHRCINYGSYWQARCLVDGLRGLGYEAELLEHVSDRVNRAEWRCALQPLLPQRTPQSDYPLYDRKTRRFFEAVADLPTSAPFPLDDPSRLAADYDVVVIGSDEVWNLNHPWYGGHPLFYGEGLRAGRLVAYAASFGSQTQGLEPYWAERLGNFAQISIRDRNSQQIVARATHRMPELVLDPCLLFPPDVTAEGLGRPYLAVYGHSFPDWFAEAVRSFAWERGLELISIGYRNDWADRQWLTAGPLEFASFMAGAEAVATNFFHGCVFALMNNKPFACAPSDYRFNKVRDLTAMVGASAHLTSSETPPSRFGRLLGEPLDSAIGRSIAALRRHSRRYLERVLQ</sequence>
<evidence type="ECO:0000259" key="1">
    <source>
        <dbReference type="Pfam" id="PF04230"/>
    </source>
</evidence>
<accession>A0A0F5FUQ0</accession>
<dbReference type="STRING" id="443610.VE25_06350"/>
<dbReference type="PATRIC" id="fig|443610.3.peg.3823"/>
<organism evidence="2 3">
    <name type="scientific">Devosia geojensis</name>
    <dbReference type="NCBI Taxonomy" id="443610"/>
    <lineage>
        <taxon>Bacteria</taxon>
        <taxon>Pseudomonadati</taxon>
        <taxon>Pseudomonadota</taxon>
        <taxon>Alphaproteobacteria</taxon>
        <taxon>Hyphomicrobiales</taxon>
        <taxon>Devosiaceae</taxon>
        <taxon>Devosia</taxon>
    </lineage>
</organism>
<dbReference type="RefSeq" id="WP_046107753.1">
    <property type="nucleotide sequence ID" value="NZ_JZEX01000061.1"/>
</dbReference>
<feature type="domain" description="Polysaccharide pyruvyl transferase" evidence="1">
    <location>
        <begin position="26"/>
        <end position="297"/>
    </location>
</feature>
<dbReference type="Proteomes" id="UP000033632">
    <property type="component" value="Unassembled WGS sequence"/>
</dbReference>